<sequence>MSNGKREVEVKEDGEEVAAEETEAFEIFSSGRSDSRGYPPGRDVGQKERLESCDRSSFLEHHRRFSKAAIEQTDSRAPFL</sequence>
<dbReference type="EMBL" id="JAWJWE010000037">
    <property type="protein sequence ID" value="KAK6625343.1"/>
    <property type="molecule type" value="Genomic_DNA"/>
</dbReference>
<dbReference type="Proteomes" id="UP001372834">
    <property type="component" value="Unassembled WGS sequence"/>
</dbReference>
<gene>
    <name evidence="2" type="ORF">RUM43_005640</name>
</gene>
<name>A0AAN8S1M5_POLSC</name>
<organism evidence="2 3">
    <name type="scientific">Polyplax serrata</name>
    <name type="common">Common mouse louse</name>
    <dbReference type="NCBI Taxonomy" id="468196"/>
    <lineage>
        <taxon>Eukaryota</taxon>
        <taxon>Metazoa</taxon>
        <taxon>Ecdysozoa</taxon>
        <taxon>Arthropoda</taxon>
        <taxon>Hexapoda</taxon>
        <taxon>Insecta</taxon>
        <taxon>Pterygota</taxon>
        <taxon>Neoptera</taxon>
        <taxon>Paraneoptera</taxon>
        <taxon>Psocodea</taxon>
        <taxon>Troctomorpha</taxon>
        <taxon>Phthiraptera</taxon>
        <taxon>Anoplura</taxon>
        <taxon>Polyplacidae</taxon>
        <taxon>Polyplax</taxon>
    </lineage>
</organism>
<feature type="region of interest" description="Disordered" evidence="1">
    <location>
        <begin position="28"/>
        <end position="50"/>
    </location>
</feature>
<accession>A0AAN8S1M5</accession>
<reference evidence="2 3" key="1">
    <citation type="submission" date="2023-10" db="EMBL/GenBank/DDBJ databases">
        <title>Genomes of two closely related lineages of the louse Polyplax serrata with different host specificities.</title>
        <authorList>
            <person name="Martinu J."/>
            <person name="Tarabai H."/>
            <person name="Stefka J."/>
            <person name="Hypsa V."/>
        </authorList>
    </citation>
    <scope>NUCLEOTIDE SEQUENCE [LARGE SCALE GENOMIC DNA]</scope>
    <source>
        <strain evidence="2">HR10_N</strain>
    </source>
</reference>
<evidence type="ECO:0000313" key="3">
    <source>
        <dbReference type="Proteomes" id="UP001372834"/>
    </source>
</evidence>
<proteinExistence type="predicted"/>
<evidence type="ECO:0000256" key="1">
    <source>
        <dbReference type="SAM" id="MobiDB-lite"/>
    </source>
</evidence>
<dbReference type="AlphaFoldDB" id="A0AAN8S1M5"/>
<comment type="caution">
    <text evidence="2">The sequence shown here is derived from an EMBL/GenBank/DDBJ whole genome shotgun (WGS) entry which is preliminary data.</text>
</comment>
<evidence type="ECO:0000313" key="2">
    <source>
        <dbReference type="EMBL" id="KAK6625343.1"/>
    </source>
</evidence>
<feature type="compositionally biased region" description="Basic and acidic residues" evidence="1">
    <location>
        <begin position="1"/>
        <end position="11"/>
    </location>
</feature>
<feature type="region of interest" description="Disordered" evidence="1">
    <location>
        <begin position="1"/>
        <end position="20"/>
    </location>
</feature>
<protein>
    <submittedName>
        <fullName evidence="2">Uncharacterized protein</fullName>
    </submittedName>
</protein>